<keyword evidence="1" id="KW-0812">Transmembrane</keyword>
<evidence type="ECO:0000256" key="1">
    <source>
        <dbReference type="SAM" id="Phobius"/>
    </source>
</evidence>
<proteinExistence type="predicted"/>
<feature type="transmembrane region" description="Helical" evidence="1">
    <location>
        <begin position="61"/>
        <end position="80"/>
    </location>
</feature>
<dbReference type="Pfam" id="PF04474">
    <property type="entry name" value="DUF554"/>
    <property type="match status" value="1"/>
</dbReference>
<feature type="transmembrane region" description="Helical" evidence="1">
    <location>
        <begin position="7"/>
        <end position="27"/>
    </location>
</feature>
<organism evidence="2">
    <name type="scientific">bioreactor metagenome</name>
    <dbReference type="NCBI Taxonomy" id="1076179"/>
    <lineage>
        <taxon>unclassified sequences</taxon>
        <taxon>metagenomes</taxon>
        <taxon>ecological metagenomes</taxon>
    </lineage>
</organism>
<keyword evidence="1" id="KW-0472">Membrane</keyword>
<accession>A0A645IYF9</accession>
<name>A0A645IYF9_9ZZZZ</name>
<dbReference type="InterPro" id="IPR007563">
    <property type="entry name" value="DUF554"/>
</dbReference>
<dbReference type="PANTHER" id="PTHR36111">
    <property type="entry name" value="INNER MEMBRANE PROTEIN-RELATED"/>
    <property type="match status" value="1"/>
</dbReference>
<dbReference type="PANTHER" id="PTHR36111:SF2">
    <property type="entry name" value="INNER MEMBRANE PROTEIN"/>
    <property type="match status" value="1"/>
</dbReference>
<reference evidence="2" key="1">
    <citation type="submission" date="2019-08" db="EMBL/GenBank/DDBJ databases">
        <authorList>
            <person name="Kucharzyk K."/>
            <person name="Murdoch R.W."/>
            <person name="Higgins S."/>
            <person name="Loffler F."/>
        </authorList>
    </citation>
    <scope>NUCLEOTIDE SEQUENCE</scope>
</reference>
<dbReference type="AlphaFoldDB" id="A0A645IYF9"/>
<comment type="caution">
    <text evidence="2">The sequence shown here is derived from an EMBL/GenBank/DDBJ whole genome shotgun (WGS) entry which is preliminary data.</text>
</comment>
<evidence type="ECO:0008006" key="3">
    <source>
        <dbReference type="Google" id="ProtNLM"/>
    </source>
</evidence>
<evidence type="ECO:0000313" key="2">
    <source>
        <dbReference type="EMBL" id="MPN53314.1"/>
    </source>
</evidence>
<sequence length="81" mass="8213">MGIGALFAAIPVFVYQGAITLLAGLLVPVLSESVIGAMNAVGGVLILGIGLRMLGLKDIRVGNMVPAVFLPIAAIPLIALF</sequence>
<gene>
    <name evidence="2" type="ORF">SDC9_200978</name>
</gene>
<keyword evidence="1" id="KW-1133">Transmembrane helix</keyword>
<feature type="transmembrane region" description="Helical" evidence="1">
    <location>
        <begin position="33"/>
        <end position="54"/>
    </location>
</feature>
<dbReference type="EMBL" id="VSSQ01120321">
    <property type="protein sequence ID" value="MPN53314.1"/>
    <property type="molecule type" value="Genomic_DNA"/>
</dbReference>
<protein>
    <recommendedName>
        <fullName evidence="3">Membrane protein YdfK</fullName>
    </recommendedName>
</protein>